<sequence>MLAHGEDLVDELEFLAKKILESPTYSRSWTSASSRRALGGSASPMDLAQPLLPEAAPSMESMPGSAIRTIARRDRELPPMKLYTSKKAPLAFMAPWLVACEKPEMTFPPPEEPHVSTSADSVRRLSILSSLNMPSQEGADLEIDTTPALGAEGPKNTTPPRAGFFRKLMDIILWRSDKKPKRKHEEVEKVEEKRFAGTPAAKKRRRVSSEPPTTAATKRRWSVEEMQDEQDGQDGEGGKGGLWSEDEGAEVARGVEEMQDEQDEGVCVEIEEIVVEEVQDCSSTTRHEEDTPESEGEGMGEHAMDGEEDSVEEMQDEQDGEDASSEKASAEEMQDEQDGGNASSEEASVEEMQDEQDEQDGGNASSEEASVAEMQDEQDEQDGGNASSEEASVEEMQDEQDEQDGGNASSEEASVEEMQEEQDGWNASSEEASVEEMQDEQDGGNASSEEASVEEMQDEQDLLEDSSTVEDKVEKRQNQQDEEEEDPASEEPDDKKSISKAHGHDDAAAEGRMDAILKSWWILQFLNASLYAVVDDDASSIPSSPQLDFSSDENEDPHPCKVVVHDDISETERADLERHADAIAAALSEEEKHGR</sequence>
<evidence type="ECO:0000313" key="2">
    <source>
        <dbReference type="EMBL" id="EER06219.1"/>
    </source>
</evidence>
<gene>
    <name evidence="2" type="ORF">Pmar_PMAR005981</name>
</gene>
<feature type="compositionally biased region" description="Basic and acidic residues" evidence="1">
    <location>
        <begin position="493"/>
        <end position="508"/>
    </location>
</feature>
<name>C5L9W3_PERM5</name>
<feature type="compositionally biased region" description="Polar residues" evidence="1">
    <location>
        <begin position="540"/>
        <end position="549"/>
    </location>
</feature>
<feature type="region of interest" description="Disordered" evidence="1">
    <location>
        <begin position="537"/>
        <end position="559"/>
    </location>
</feature>
<keyword evidence="3" id="KW-1185">Reference proteome</keyword>
<feature type="compositionally biased region" description="Basic and acidic residues" evidence="1">
    <location>
        <begin position="183"/>
        <end position="195"/>
    </location>
</feature>
<feature type="compositionally biased region" description="Acidic residues" evidence="1">
    <location>
        <begin position="225"/>
        <end position="234"/>
    </location>
</feature>
<organism evidence="3">
    <name type="scientific">Perkinsus marinus (strain ATCC 50983 / TXsc)</name>
    <dbReference type="NCBI Taxonomy" id="423536"/>
    <lineage>
        <taxon>Eukaryota</taxon>
        <taxon>Sar</taxon>
        <taxon>Alveolata</taxon>
        <taxon>Perkinsozoa</taxon>
        <taxon>Perkinsea</taxon>
        <taxon>Perkinsida</taxon>
        <taxon>Perkinsidae</taxon>
        <taxon>Perkinsus</taxon>
    </lineage>
</organism>
<evidence type="ECO:0000256" key="1">
    <source>
        <dbReference type="SAM" id="MobiDB-lite"/>
    </source>
</evidence>
<feature type="compositionally biased region" description="Acidic residues" evidence="1">
    <location>
        <begin position="391"/>
        <end position="404"/>
    </location>
</feature>
<feature type="compositionally biased region" description="Acidic residues" evidence="1">
    <location>
        <begin position="480"/>
        <end position="492"/>
    </location>
</feature>
<reference evidence="2 3" key="1">
    <citation type="submission" date="2008-07" db="EMBL/GenBank/DDBJ databases">
        <authorList>
            <person name="El-Sayed N."/>
            <person name="Caler E."/>
            <person name="Inman J."/>
            <person name="Amedeo P."/>
            <person name="Hass B."/>
            <person name="Wortman J."/>
        </authorList>
    </citation>
    <scope>NUCLEOTIDE SEQUENCE [LARGE SCALE GENOMIC DNA]</scope>
    <source>
        <strain evidence="3">ATCC 50983 / TXsc</strain>
    </source>
</reference>
<feature type="compositionally biased region" description="Acidic residues" evidence="1">
    <location>
        <begin position="451"/>
        <end position="468"/>
    </location>
</feature>
<protein>
    <submittedName>
        <fullName evidence="2">Cylicin-2, putative</fullName>
    </submittedName>
</protein>
<feature type="compositionally biased region" description="Acidic residues" evidence="1">
    <location>
        <begin position="413"/>
        <end position="423"/>
    </location>
</feature>
<proteinExistence type="predicted"/>
<evidence type="ECO:0000313" key="3">
    <source>
        <dbReference type="Proteomes" id="UP000007800"/>
    </source>
</evidence>
<feature type="compositionally biased region" description="Acidic residues" evidence="1">
    <location>
        <begin position="347"/>
        <end position="360"/>
    </location>
</feature>
<accession>C5L9W3</accession>
<dbReference type="RefSeq" id="XP_002774403.1">
    <property type="nucleotide sequence ID" value="XM_002774357.1"/>
</dbReference>
<dbReference type="EMBL" id="GG680729">
    <property type="protein sequence ID" value="EER06219.1"/>
    <property type="molecule type" value="Genomic_DNA"/>
</dbReference>
<feature type="compositionally biased region" description="Acidic residues" evidence="1">
    <location>
        <begin position="257"/>
        <end position="279"/>
    </location>
</feature>
<feature type="compositionally biased region" description="Acidic residues" evidence="1">
    <location>
        <begin position="306"/>
        <end position="323"/>
    </location>
</feature>
<feature type="compositionally biased region" description="Basic and acidic residues" evidence="1">
    <location>
        <begin position="469"/>
        <end position="479"/>
    </location>
</feature>
<feature type="compositionally biased region" description="Acidic residues" evidence="1">
    <location>
        <begin position="432"/>
        <end position="442"/>
    </location>
</feature>
<dbReference type="AlphaFoldDB" id="C5L9W3"/>
<dbReference type="InParanoid" id="C5L9W3"/>
<feature type="region of interest" description="Disordered" evidence="1">
    <location>
        <begin position="180"/>
        <end position="508"/>
    </location>
</feature>
<dbReference type="GeneID" id="9065105"/>
<dbReference type="Proteomes" id="UP000007800">
    <property type="component" value="Unassembled WGS sequence"/>
</dbReference>
<dbReference type="OMA" id="ACEKPEM"/>